<evidence type="ECO:0000313" key="2">
    <source>
        <dbReference type="Proteomes" id="UP001472677"/>
    </source>
</evidence>
<gene>
    <name evidence="1" type="ORF">V6N12_042107</name>
</gene>
<evidence type="ECO:0000313" key="1">
    <source>
        <dbReference type="EMBL" id="KAK8558813.1"/>
    </source>
</evidence>
<sequence length="132" mass="14973">MERCCLEHHRSLAPLIGGLLVHSSAIRFSKDSTLPDGGTRISKPASASDGCKFITKPWQKNLKEPEYVRERKIPSIVSRFHRSLALLLWELNAVKSLLPNARFSQIVSQGVEEMFAHSWLSFKLWQNDIAES</sequence>
<keyword evidence="2" id="KW-1185">Reference proteome</keyword>
<proteinExistence type="predicted"/>
<dbReference type="EMBL" id="JBBPBM010000015">
    <property type="protein sequence ID" value="KAK8558813.1"/>
    <property type="molecule type" value="Genomic_DNA"/>
</dbReference>
<reference evidence="1 2" key="1">
    <citation type="journal article" date="2024" name="G3 (Bethesda)">
        <title>Genome assembly of Hibiscus sabdariffa L. provides insights into metabolisms of medicinal natural products.</title>
        <authorList>
            <person name="Kim T."/>
        </authorList>
    </citation>
    <scope>NUCLEOTIDE SEQUENCE [LARGE SCALE GENOMIC DNA]</scope>
    <source>
        <strain evidence="1">TK-2024</strain>
        <tissue evidence="1">Old leaves</tissue>
    </source>
</reference>
<accession>A0ABR2EDT7</accession>
<comment type="caution">
    <text evidence="1">The sequence shown here is derived from an EMBL/GenBank/DDBJ whole genome shotgun (WGS) entry which is preliminary data.</text>
</comment>
<name>A0ABR2EDT7_9ROSI</name>
<protein>
    <submittedName>
        <fullName evidence="1">Uncharacterized protein</fullName>
    </submittedName>
</protein>
<dbReference type="Proteomes" id="UP001472677">
    <property type="component" value="Unassembled WGS sequence"/>
</dbReference>
<organism evidence="1 2">
    <name type="scientific">Hibiscus sabdariffa</name>
    <name type="common">roselle</name>
    <dbReference type="NCBI Taxonomy" id="183260"/>
    <lineage>
        <taxon>Eukaryota</taxon>
        <taxon>Viridiplantae</taxon>
        <taxon>Streptophyta</taxon>
        <taxon>Embryophyta</taxon>
        <taxon>Tracheophyta</taxon>
        <taxon>Spermatophyta</taxon>
        <taxon>Magnoliopsida</taxon>
        <taxon>eudicotyledons</taxon>
        <taxon>Gunneridae</taxon>
        <taxon>Pentapetalae</taxon>
        <taxon>rosids</taxon>
        <taxon>malvids</taxon>
        <taxon>Malvales</taxon>
        <taxon>Malvaceae</taxon>
        <taxon>Malvoideae</taxon>
        <taxon>Hibiscus</taxon>
    </lineage>
</organism>